<dbReference type="AlphaFoldDB" id="A0A653BFU9"/>
<proteinExistence type="predicted"/>
<organism evidence="1 2">
    <name type="scientific">Callosobruchus maculatus</name>
    <name type="common">Southern cowpea weevil</name>
    <name type="synonym">Pulse bruchid</name>
    <dbReference type="NCBI Taxonomy" id="64391"/>
    <lineage>
        <taxon>Eukaryota</taxon>
        <taxon>Metazoa</taxon>
        <taxon>Ecdysozoa</taxon>
        <taxon>Arthropoda</taxon>
        <taxon>Hexapoda</taxon>
        <taxon>Insecta</taxon>
        <taxon>Pterygota</taxon>
        <taxon>Neoptera</taxon>
        <taxon>Endopterygota</taxon>
        <taxon>Coleoptera</taxon>
        <taxon>Polyphaga</taxon>
        <taxon>Cucujiformia</taxon>
        <taxon>Chrysomeloidea</taxon>
        <taxon>Chrysomelidae</taxon>
        <taxon>Bruchinae</taxon>
        <taxon>Bruchini</taxon>
        <taxon>Callosobruchus</taxon>
    </lineage>
</organism>
<dbReference type="Proteomes" id="UP000410492">
    <property type="component" value="Unassembled WGS sequence"/>
</dbReference>
<reference evidence="1 2" key="1">
    <citation type="submission" date="2019-01" db="EMBL/GenBank/DDBJ databases">
        <authorList>
            <person name="Sayadi A."/>
        </authorList>
    </citation>
    <scope>NUCLEOTIDE SEQUENCE [LARGE SCALE GENOMIC DNA]</scope>
</reference>
<dbReference type="EMBL" id="CAACVG010000553">
    <property type="protein sequence ID" value="VEN34289.1"/>
    <property type="molecule type" value="Genomic_DNA"/>
</dbReference>
<evidence type="ECO:0000313" key="2">
    <source>
        <dbReference type="Proteomes" id="UP000410492"/>
    </source>
</evidence>
<protein>
    <submittedName>
        <fullName evidence="1">Uncharacterized protein</fullName>
    </submittedName>
</protein>
<keyword evidence="2" id="KW-1185">Reference proteome</keyword>
<evidence type="ECO:0000313" key="1">
    <source>
        <dbReference type="EMBL" id="VEN34289.1"/>
    </source>
</evidence>
<accession>A0A653BFU9</accession>
<gene>
    <name evidence="1" type="ORF">CALMAC_LOCUS529</name>
</gene>
<name>A0A653BFU9_CALMS</name>
<dbReference type="OrthoDB" id="6021021at2759"/>
<sequence length="95" mass="10812">MQSPKLIFSLTRYSQRLAINDSLLYPKKDAYDWTPQRGYLDDENDDNVIPRRSSGPGLKKGLTLILDAHLDNYYCSSAGSAGFKIHQELESMRIC</sequence>